<keyword evidence="2" id="KW-0805">Transcription regulation</keyword>
<accession>A0ABW4NBY7</accession>
<evidence type="ECO:0000256" key="4">
    <source>
        <dbReference type="ARBA" id="ARBA00023163"/>
    </source>
</evidence>
<dbReference type="InterPro" id="IPR000847">
    <property type="entry name" value="LysR_HTH_N"/>
</dbReference>
<dbReference type="PRINTS" id="PR00039">
    <property type="entry name" value="HTHLYSR"/>
</dbReference>
<evidence type="ECO:0000256" key="2">
    <source>
        <dbReference type="ARBA" id="ARBA00023015"/>
    </source>
</evidence>
<dbReference type="PANTHER" id="PTHR30346:SF17">
    <property type="entry name" value="LYSR FAMILY TRANSCRIPTIONAL REGULATOR"/>
    <property type="match status" value="1"/>
</dbReference>
<dbReference type="SUPFAM" id="SSF46785">
    <property type="entry name" value="Winged helix' DNA-binding domain"/>
    <property type="match status" value="1"/>
</dbReference>
<keyword evidence="4" id="KW-0804">Transcription</keyword>
<evidence type="ECO:0000313" key="6">
    <source>
        <dbReference type="EMBL" id="MFD1787564.1"/>
    </source>
</evidence>
<proteinExistence type="inferred from homology"/>
<gene>
    <name evidence="6" type="ORF">ACFSC3_08270</name>
</gene>
<evidence type="ECO:0000256" key="3">
    <source>
        <dbReference type="ARBA" id="ARBA00023125"/>
    </source>
</evidence>
<dbReference type="RefSeq" id="WP_380939935.1">
    <property type="nucleotide sequence ID" value="NZ_JBHUFC010000003.1"/>
</dbReference>
<dbReference type="InterPro" id="IPR036390">
    <property type="entry name" value="WH_DNA-bd_sf"/>
</dbReference>
<dbReference type="PROSITE" id="PS50931">
    <property type="entry name" value="HTH_LYSR"/>
    <property type="match status" value="1"/>
</dbReference>
<keyword evidence="7" id="KW-1185">Reference proteome</keyword>
<dbReference type="InterPro" id="IPR036388">
    <property type="entry name" value="WH-like_DNA-bd_sf"/>
</dbReference>
<organism evidence="6 7">
    <name type="scientific">Sphingomonas floccifaciens</name>
    <dbReference type="NCBI Taxonomy" id="1844115"/>
    <lineage>
        <taxon>Bacteria</taxon>
        <taxon>Pseudomonadati</taxon>
        <taxon>Pseudomonadota</taxon>
        <taxon>Alphaproteobacteria</taxon>
        <taxon>Sphingomonadales</taxon>
        <taxon>Sphingomonadaceae</taxon>
        <taxon>Sphingomonas</taxon>
    </lineage>
</organism>
<dbReference type="Gene3D" id="1.10.10.10">
    <property type="entry name" value="Winged helix-like DNA-binding domain superfamily/Winged helix DNA-binding domain"/>
    <property type="match status" value="1"/>
</dbReference>
<sequence>MIELKAMRLFVALADELHFGRTANRLGIAQSALSTQVLRIEDRLGALLFDRGRRSAVSLTQVGRIFLVEARAAIAQVERAERIGRMAGRGEAGPARIGYVLSAALSGALPNALSASCSRGSRWTSTTPSWRTACSRTSPASARRPWRGSCARRPRVACARS</sequence>
<dbReference type="PANTHER" id="PTHR30346">
    <property type="entry name" value="TRANSCRIPTIONAL DUAL REGULATOR HCAR-RELATED"/>
    <property type="match status" value="1"/>
</dbReference>
<reference evidence="7" key="1">
    <citation type="journal article" date="2019" name="Int. J. Syst. Evol. Microbiol.">
        <title>The Global Catalogue of Microorganisms (GCM) 10K type strain sequencing project: providing services to taxonomists for standard genome sequencing and annotation.</title>
        <authorList>
            <consortium name="The Broad Institute Genomics Platform"/>
            <consortium name="The Broad Institute Genome Sequencing Center for Infectious Disease"/>
            <person name="Wu L."/>
            <person name="Ma J."/>
        </authorList>
    </citation>
    <scope>NUCLEOTIDE SEQUENCE [LARGE SCALE GENOMIC DNA]</scope>
    <source>
        <strain evidence="7">Q85</strain>
    </source>
</reference>
<evidence type="ECO:0000259" key="5">
    <source>
        <dbReference type="PROSITE" id="PS50931"/>
    </source>
</evidence>
<comment type="similarity">
    <text evidence="1">Belongs to the LysR transcriptional regulatory family.</text>
</comment>
<evidence type="ECO:0000256" key="1">
    <source>
        <dbReference type="ARBA" id="ARBA00009437"/>
    </source>
</evidence>
<feature type="domain" description="HTH lysR-type" evidence="5">
    <location>
        <begin position="2"/>
        <end position="60"/>
    </location>
</feature>
<dbReference type="Pfam" id="PF00126">
    <property type="entry name" value="HTH_1"/>
    <property type="match status" value="1"/>
</dbReference>
<keyword evidence="3" id="KW-0238">DNA-binding</keyword>
<dbReference type="EMBL" id="JBHUFC010000003">
    <property type="protein sequence ID" value="MFD1787564.1"/>
    <property type="molecule type" value="Genomic_DNA"/>
</dbReference>
<dbReference type="Proteomes" id="UP001597283">
    <property type="component" value="Unassembled WGS sequence"/>
</dbReference>
<comment type="caution">
    <text evidence="6">The sequence shown here is derived from an EMBL/GenBank/DDBJ whole genome shotgun (WGS) entry which is preliminary data.</text>
</comment>
<name>A0ABW4NBY7_9SPHN</name>
<protein>
    <submittedName>
        <fullName evidence="6">LysR family transcriptional regulator</fullName>
    </submittedName>
</protein>
<evidence type="ECO:0000313" key="7">
    <source>
        <dbReference type="Proteomes" id="UP001597283"/>
    </source>
</evidence>